<feature type="transmembrane region" description="Helical" evidence="1">
    <location>
        <begin position="27"/>
        <end position="47"/>
    </location>
</feature>
<evidence type="ECO:0000259" key="2">
    <source>
        <dbReference type="Pfam" id="PF04235"/>
    </source>
</evidence>
<evidence type="ECO:0000313" key="4">
    <source>
        <dbReference type="Proteomes" id="UP000057938"/>
    </source>
</evidence>
<dbReference type="AlphaFoldDB" id="A0A0M4LUJ7"/>
<feature type="transmembrane region" description="Helical" evidence="1">
    <location>
        <begin position="214"/>
        <end position="238"/>
    </location>
</feature>
<feature type="transmembrane region" description="Helical" evidence="1">
    <location>
        <begin position="336"/>
        <end position="357"/>
    </location>
</feature>
<keyword evidence="4" id="KW-1185">Reference proteome</keyword>
<dbReference type="Pfam" id="PF04235">
    <property type="entry name" value="DUF418"/>
    <property type="match status" value="1"/>
</dbReference>
<dbReference type="PANTHER" id="PTHR30590">
    <property type="entry name" value="INNER MEMBRANE PROTEIN"/>
    <property type="match status" value="1"/>
</dbReference>
<dbReference type="OrthoDB" id="9807744at2"/>
<accession>A0A0M4LUJ7</accession>
<dbReference type="InterPro" id="IPR007349">
    <property type="entry name" value="DUF418"/>
</dbReference>
<name>A0A0M4LUJ7_9SPHN</name>
<dbReference type="PATRIC" id="fig|361183.4.peg.1293"/>
<organism evidence="3 4">
    <name type="scientific">Altererythrobacter epoxidivorans</name>
    <dbReference type="NCBI Taxonomy" id="361183"/>
    <lineage>
        <taxon>Bacteria</taxon>
        <taxon>Pseudomonadati</taxon>
        <taxon>Pseudomonadota</taxon>
        <taxon>Alphaproteobacteria</taxon>
        <taxon>Sphingomonadales</taxon>
        <taxon>Erythrobacteraceae</taxon>
        <taxon>Altererythrobacter</taxon>
    </lineage>
</organism>
<sequence length="414" mass="45262">MDHGGNALTAPIAQSERIDELDALRGFALFGVLLVNFVGFAGGGLMATDAQLGALPTAQVDHVTDFMVEWLATNKANTLFATLFGLGFYIQISRNGDKPGFARRYSRRLLWLLAFGVLNMTLLWVWDILNLYAVAGFLLLAVRGWRTRTLVAVGFILAMLSSSVMNVLADAAGITLMDWNPYSDAAVIERQKASLAGDYGQLVELFWRYTWVEWFAGGMFFFWIAYAGGRFMLGAAIGRSGVLDDIPSHLPVLRKIRNLTLAFGLALAFVVVALAEWPEQLLGGTGETAAELLKSPSALLLAAGYACMVATGWHTPTGRKLLAPLRPVGQMALTNYLMQGLAYAFVLFGVGPGLALGGKLGTLAVVGIIIAFFAFQSVFSHWWLARFRFGPMEWLWRWLTYGGSMPVIRRRATG</sequence>
<dbReference type="Proteomes" id="UP000057938">
    <property type="component" value="Chromosome"/>
</dbReference>
<dbReference type="InterPro" id="IPR052529">
    <property type="entry name" value="Bact_Transport_Assoc"/>
</dbReference>
<feature type="transmembrane region" description="Helical" evidence="1">
    <location>
        <begin position="363"/>
        <end position="384"/>
    </location>
</feature>
<keyword evidence="1" id="KW-0812">Transmembrane</keyword>
<feature type="domain" description="DUF418" evidence="2">
    <location>
        <begin position="238"/>
        <end position="402"/>
    </location>
</feature>
<keyword evidence="1" id="KW-1133">Transmembrane helix</keyword>
<dbReference type="STRING" id="361183.AMC99_01323"/>
<protein>
    <recommendedName>
        <fullName evidence="2">DUF418 domain-containing protein</fullName>
    </recommendedName>
</protein>
<dbReference type="PANTHER" id="PTHR30590:SF2">
    <property type="entry name" value="INNER MEMBRANE PROTEIN"/>
    <property type="match status" value="1"/>
</dbReference>
<feature type="transmembrane region" description="Helical" evidence="1">
    <location>
        <begin position="109"/>
        <end position="142"/>
    </location>
</feature>
<evidence type="ECO:0000313" key="3">
    <source>
        <dbReference type="EMBL" id="ALE16617.1"/>
    </source>
</evidence>
<feature type="transmembrane region" description="Helical" evidence="1">
    <location>
        <begin position="149"/>
        <end position="169"/>
    </location>
</feature>
<evidence type="ECO:0000256" key="1">
    <source>
        <dbReference type="SAM" id="Phobius"/>
    </source>
</evidence>
<reference evidence="3 4" key="1">
    <citation type="submission" date="2015-09" db="EMBL/GenBank/DDBJ databases">
        <title>Complete genome sequence of a benzo[a]pyrene-degrading bacterium Altererythrobacter epoxidivorans CGMCC 1.7731T.</title>
        <authorList>
            <person name="Li Z."/>
            <person name="Cheng H."/>
            <person name="Huo Y."/>
            <person name="Xu X."/>
        </authorList>
    </citation>
    <scope>NUCLEOTIDE SEQUENCE [LARGE SCALE GENOMIC DNA]</scope>
    <source>
        <strain evidence="3 4">CGMCC 1.7731</strain>
    </source>
</reference>
<dbReference type="KEGG" id="aep:AMC99_01323"/>
<feature type="transmembrane region" description="Helical" evidence="1">
    <location>
        <begin position="259"/>
        <end position="277"/>
    </location>
</feature>
<dbReference type="EMBL" id="CP012669">
    <property type="protein sequence ID" value="ALE16617.1"/>
    <property type="molecule type" value="Genomic_DNA"/>
</dbReference>
<proteinExistence type="predicted"/>
<keyword evidence="1" id="KW-0472">Membrane</keyword>
<gene>
    <name evidence="3" type="ORF">AMC99_01323</name>
</gene>